<dbReference type="Gene3D" id="3.30.420.10">
    <property type="entry name" value="Ribonuclease H-like superfamily/Ribonuclease H"/>
    <property type="match status" value="1"/>
</dbReference>
<dbReference type="CDD" id="cd06142">
    <property type="entry name" value="RNaseD_exo"/>
    <property type="match status" value="1"/>
</dbReference>
<dbReference type="EC" id="3.1.13.5" evidence="6"/>
<dbReference type="SUPFAM" id="SSF47819">
    <property type="entry name" value="HRDC-like"/>
    <property type="match status" value="2"/>
</dbReference>
<dbReference type="PANTHER" id="PTHR47649">
    <property type="entry name" value="RIBONUCLEASE D"/>
    <property type="match status" value="1"/>
</dbReference>
<keyword evidence="3 6" id="KW-0540">Nuclease</keyword>
<keyword evidence="5 6" id="KW-0269">Exonuclease</keyword>
<dbReference type="EMBL" id="SOQX01000005">
    <property type="protein sequence ID" value="TDY00472.1"/>
    <property type="molecule type" value="Genomic_DNA"/>
</dbReference>
<dbReference type="HAMAP" id="MF_01899">
    <property type="entry name" value="RNase_D"/>
    <property type="match status" value="1"/>
</dbReference>
<dbReference type="SUPFAM" id="SSF53098">
    <property type="entry name" value="Ribonuclease H-like"/>
    <property type="match status" value="1"/>
</dbReference>
<dbReference type="InterPro" id="IPR012337">
    <property type="entry name" value="RNaseH-like_sf"/>
</dbReference>
<dbReference type="InterPro" id="IPR002562">
    <property type="entry name" value="3'-5'_exonuclease_dom"/>
</dbReference>
<dbReference type="InterPro" id="IPR044876">
    <property type="entry name" value="HRDC_dom_sf"/>
</dbReference>
<dbReference type="GO" id="GO:0000166">
    <property type="term" value="F:nucleotide binding"/>
    <property type="evidence" value="ECO:0007669"/>
    <property type="project" value="InterPro"/>
</dbReference>
<evidence type="ECO:0000256" key="4">
    <source>
        <dbReference type="ARBA" id="ARBA00022801"/>
    </source>
</evidence>
<dbReference type="AlphaFoldDB" id="A0A4R8IIJ0"/>
<dbReference type="PANTHER" id="PTHR47649:SF1">
    <property type="entry name" value="RIBONUCLEASE D"/>
    <property type="match status" value="1"/>
</dbReference>
<evidence type="ECO:0000256" key="5">
    <source>
        <dbReference type="ARBA" id="ARBA00022839"/>
    </source>
</evidence>
<keyword evidence="2 6" id="KW-0819">tRNA processing</keyword>
<evidence type="ECO:0000313" key="9">
    <source>
        <dbReference type="Proteomes" id="UP000294914"/>
    </source>
</evidence>
<comment type="catalytic activity">
    <reaction evidence="6">
        <text>Exonucleolytic cleavage that removes extra residues from the 3'-terminus of tRNA to produce 5'-mononucleotides.</text>
        <dbReference type="EC" id="3.1.13.5"/>
    </reaction>
</comment>
<accession>A0A4R8IIJ0</accession>
<dbReference type="Gene3D" id="1.10.150.80">
    <property type="entry name" value="HRDC domain"/>
    <property type="match status" value="2"/>
</dbReference>
<keyword evidence="1 6" id="KW-0963">Cytoplasm</keyword>
<evidence type="ECO:0000259" key="7">
    <source>
        <dbReference type="PROSITE" id="PS50967"/>
    </source>
</evidence>
<proteinExistence type="inferred from homology"/>
<evidence type="ECO:0000313" key="8">
    <source>
        <dbReference type="EMBL" id="TDY00472.1"/>
    </source>
</evidence>
<dbReference type="SMART" id="SM00474">
    <property type="entry name" value="35EXOc"/>
    <property type="match status" value="1"/>
</dbReference>
<dbReference type="Pfam" id="PF01612">
    <property type="entry name" value="DNA_pol_A_exo1"/>
    <property type="match status" value="1"/>
</dbReference>
<evidence type="ECO:0000256" key="3">
    <source>
        <dbReference type="ARBA" id="ARBA00022722"/>
    </source>
</evidence>
<protein>
    <recommendedName>
        <fullName evidence="6">Ribonuclease D</fullName>
        <shortName evidence="6">RNase D</shortName>
        <ecNumber evidence="6">3.1.13.5</ecNumber>
    </recommendedName>
</protein>
<evidence type="ECO:0000256" key="2">
    <source>
        <dbReference type="ARBA" id="ARBA00022694"/>
    </source>
</evidence>
<dbReference type="InterPro" id="IPR002121">
    <property type="entry name" value="HRDC_dom"/>
</dbReference>
<dbReference type="GO" id="GO:0005737">
    <property type="term" value="C:cytoplasm"/>
    <property type="evidence" value="ECO:0007669"/>
    <property type="project" value="UniProtKB-SubCell"/>
</dbReference>
<dbReference type="GO" id="GO:0033890">
    <property type="term" value="F:ribonuclease D activity"/>
    <property type="evidence" value="ECO:0007669"/>
    <property type="project" value="UniProtKB-UniRule"/>
</dbReference>
<evidence type="ECO:0000256" key="6">
    <source>
        <dbReference type="HAMAP-Rule" id="MF_01899"/>
    </source>
</evidence>
<comment type="function">
    <text evidence="6">Exonuclease involved in the 3' processing of various precursor tRNAs. Initiates hydrolysis at the 3'-terminus of an RNA molecule and releases 5'-mononucleotides.</text>
</comment>
<dbReference type="PROSITE" id="PS50967">
    <property type="entry name" value="HRDC"/>
    <property type="match status" value="1"/>
</dbReference>
<gene>
    <name evidence="6" type="primary">rnd</name>
    <name evidence="8" type="ORF">EDC23_1973</name>
</gene>
<dbReference type="Pfam" id="PF00570">
    <property type="entry name" value="HRDC"/>
    <property type="match status" value="1"/>
</dbReference>
<dbReference type="GO" id="GO:0042780">
    <property type="term" value="P:tRNA 3'-end processing"/>
    <property type="evidence" value="ECO:0007669"/>
    <property type="project" value="UniProtKB-UniRule"/>
</dbReference>
<keyword evidence="4 6" id="KW-0378">Hydrolase</keyword>
<sequence length="388" mass="45142">MSSSMSNYQYIETIPQLEAACETLRHSPVLALDTEFMREKTYYARLCLIQIATEQQVYIIDPLRLEHLQPLLDLLYNPDILKLVHAGRQDLELFYDLTGKIPGPMFDTQIAATLLGFADQVGYAAMVEKILGVQLDKSHTRTDWAQRPLSKKQLAYAADDVVYLMQLYPEILERLKKLGREQWLQEDFAALSKPEQYVNDPSNSWQRVSGHGRLKPRQLAVLKNLAHWREKRAQQLDKPRKWIMSDDVLLNLAQRQPDKPEKLAGIRGLPESIVRDCAEQLIERIQQARNLPDSELPQARDRFIPTRDQELLIDSLLLYLKQLAYDNQISPATLANRKEIERLIQGERELELLRGWRRRIAGQPLLDMLEGKIRLFIRNNELQVEHQH</sequence>
<dbReference type="InterPro" id="IPR051086">
    <property type="entry name" value="RNase_D-like"/>
</dbReference>
<evidence type="ECO:0000256" key="1">
    <source>
        <dbReference type="ARBA" id="ARBA00022490"/>
    </source>
</evidence>
<dbReference type="SMART" id="SM00341">
    <property type="entry name" value="HRDC"/>
    <property type="match status" value="1"/>
</dbReference>
<dbReference type="GO" id="GO:0003676">
    <property type="term" value="F:nucleic acid binding"/>
    <property type="evidence" value="ECO:0007669"/>
    <property type="project" value="InterPro"/>
</dbReference>
<comment type="similarity">
    <text evidence="6">Belongs to the RNase D family.</text>
</comment>
<comment type="caution">
    <text evidence="8">The sequence shown here is derived from an EMBL/GenBank/DDBJ whole genome shotgun (WGS) entry which is preliminary data.</text>
</comment>
<feature type="domain" description="HRDC" evidence="7">
    <location>
        <begin position="215"/>
        <end position="295"/>
    </location>
</feature>
<dbReference type="InterPro" id="IPR006292">
    <property type="entry name" value="RNase_D"/>
</dbReference>
<dbReference type="GO" id="GO:0008408">
    <property type="term" value="F:3'-5' exonuclease activity"/>
    <property type="evidence" value="ECO:0007669"/>
    <property type="project" value="InterPro"/>
</dbReference>
<comment type="cofactor">
    <cofactor evidence="6">
        <name>a divalent metal cation</name>
        <dbReference type="ChEBI" id="CHEBI:60240"/>
    </cofactor>
</comment>
<reference evidence="8 9" key="1">
    <citation type="submission" date="2019-03" db="EMBL/GenBank/DDBJ databases">
        <title>Genomic Encyclopedia of Type Strains, Phase IV (KMG-IV): sequencing the most valuable type-strain genomes for metagenomic binning, comparative biology and taxonomic classification.</title>
        <authorList>
            <person name="Goeker M."/>
        </authorList>
    </citation>
    <scope>NUCLEOTIDE SEQUENCE [LARGE SCALE GENOMIC DNA]</scope>
    <source>
        <strain evidence="8 9">DSM 16326</strain>
    </source>
</reference>
<dbReference type="InterPro" id="IPR010997">
    <property type="entry name" value="HRDC-like_sf"/>
</dbReference>
<name>A0A4R8IIJ0_9GAMM</name>
<dbReference type="Proteomes" id="UP000294914">
    <property type="component" value="Unassembled WGS sequence"/>
</dbReference>
<dbReference type="NCBIfam" id="TIGR01388">
    <property type="entry name" value="rnd"/>
    <property type="match status" value="1"/>
</dbReference>
<keyword evidence="9" id="KW-1185">Reference proteome</keyword>
<dbReference type="InterPro" id="IPR036397">
    <property type="entry name" value="RNaseH_sf"/>
</dbReference>
<comment type="subcellular location">
    <subcellularLocation>
        <location evidence="6">Cytoplasm</location>
    </subcellularLocation>
</comment>
<organism evidence="8 9">
    <name type="scientific">Thiohalophilus thiocyanatoxydans</name>
    <dbReference type="NCBI Taxonomy" id="381308"/>
    <lineage>
        <taxon>Bacteria</taxon>
        <taxon>Pseudomonadati</taxon>
        <taxon>Pseudomonadota</taxon>
        <taxon>Gammaproteobacteria</taxon>
        <taxon>Thiohalomonadales</taxon>
        <taxon>Thiohalophilaceae</taxon>
        <taxon>Thiohalophilus</taxon>
    </lineage>
</organism>